<feature type="domain" description="HTH araC/xylS-type" evidence="4">
    <location>
        <begin position="158"/>
        <end position="260"/>
    </location>
</feature>
<reference evidence="5 6" key="1">
    <citation type="journal article" date="2019" name="Gut">
        <title>Antibiotics-induced monodominance of a novel gut bacterial order.</title>
        <authorList>
            <person name="Hildebrand F."/>
            <person name="Moitinho-Silva L."/>
            <person name="Blasche S."/>
            <person name="Jahn M.T."/>
            <person name="Gossmann T.I."/>
            <person name="Heuerta-Cepas J."/>
            <person name="Hercog R."/>
            <person name="Luetge M."/>
            <person name="Bahram M."/>
            <person name="Pryszlak A."/>
            <person name="Alves R.J."/>
            <person name="Waszak S.M."/>
            <person name="Zhu A."/>
            <person name="Ye L."/>
            <person name="Costea P.I."/>
            <person name="Aalvink S."/>
            <person name="Belzer C."/>
            <person name="Forslund S.K."/>
            <person name="Sunagawa S."/>
            <person name="Hentschel U."/>
            <person name="Merten C."/>
            <person name="Patil K.R."/>
            <person name="Benes V."/>
            <person name="Bork P."/>
        </authorList>
    </citation>
    <scope>NUCLEOTIDE SEQUENCE [LARGE SCALE GENOMIC DNA]</scope>
    <source>
        <strain evidence="5 6">HDS1380</strain>
    </source>
</reference>
<evidence type="ECO:0000259" key="4">
    <source>
        <dbReference type="PROSITE" id="PS01124"/>
    </source>
</evidence>
<keyword evidence="3" id="KW-0804">Transcription</keyword>
<dbReference type="Pfam" id="PF12833">
    <property type="entry name" value="HTH_18"/>
    <property type="match status" value="1"/>
</dbReference>
<dbReference type="InterPro" id="IPR011051">
    <property type="entry name" value="RmlC_Cupin_sf"/>
</dbReference>
<proteinExistence type="predicted"/>
<dbReference type="CDD" id="cd02209">
    <property type="entry name" value="cupin_XRE_C"/>
    <property type="match status" value="1"/>
</dbReference>
<dbReference type="Gene3D" id="1.10.10.60">
    <property type="entry name" value="Homeodomain-like"/>
    <property type="match status" value="2"/>
</dbReference>
<evidence type="ECO:0000256" key="2">
    <source>
        <dbReference type="ARBA" id="ARBA00023125"/>
    </source>
</evidence>
<dbReference type="EMBL" id="SDOZ01000002">
    <property type="protein sequence ID" value="RXZ61462.1"/>
    <property type="molecule type" value="Genomic_DNA"/>
</dbReference>
<dbReference type="PROSITE" id="PS00041">
    <property type="entry name" value="HTH_ARAC_FAMILY_1"/>
    <property type="match status" value="1"/>
</dbReference>
<dbReference type="InterPro" id="IPR009057">
    <property type="entry name" value="Homeodomain-like_sf"/>
</dbReference>
<evidence type="ECO:0000256" key="3">
    <source>
        <dbReference type="ARBA" id="ARBA00023163"/>
    </source>
</evidence>
<dbReference type="InterPro" id="IPR014710">
    <property type="entry name" value="RmlC-like_jellyroll"/>
</dbReference>
<protein>
    <submittedName>
        <fullName evidence="5">Helix-turn-helix domain-containing protein</fullName>
    </submittedName>
</protein>
<dbReference type="SUPFAM" id="SSF51182">
    <property type="entry name" value="RmlC-like cupins"/>
    <property type="match status" value="1"/>
</dbReference>
<evidence type="ECO:0000313" key="6">
    <source>
        <dbReference type="Proteomes" id="UP000291269"/>
    </source>
</evidence>
<dbReference type="PANTHER" id="PTHR43280">
    <property type="entry name" value="ARAC-FAMILY TRANSCRIPTIONAL REGULATOR"/>
    <property type="match status" value="1"/>
</dbReference>
<dbReference type="PROSITE" id="PS01124">
    <property type="entry name" value="HTH_ARAC_FAMILY_2"/>
    <property type="match status" value="1"/>
</dbReference>
<dbReference type="Proteomes" id="UP000291269">
    <property type="component" value="Unassembled WGS sequence"/>
</dbReference>
<organism evidence="5 6">
    <name type="scientific">Candidatus Borkfalkia ceftriaxoniphila</name>
    <dbReference type="NCBI Taxonomy" id="2508949"/>
    <lineage>
        <taxon>Bacteria</taxon>
        <taxon>Bacillati</taxon>
        <taxon>Bacillota</taxon>
        <taxon>Clostridia</taxon>
        <taxon>Christensenellales</taxon>
        <taxon>Christensenellaceae</taxon>
        <taxon>Candidatus Borkfalkia</taxon>
    </lineage>
</organism>
<dbReference type="Gene3D" id="2.60.120.10">
    <property type="entry name" value="Jelly Rolls"/>
    <property type="match status" value="1"/>
</dbReference>
<name>A0A4Q2KD71_9FIRM</name>
<keyword evidence="2" id="KW-0238">DNA-binding</keyword>
<dbReference type="GO" id="GO:0043565">
    <property type="term" value="F:sequence-specific DNA binding"/>
    <property type="evidence" value="ECO:0007669"/>
    <property type="project" value="InterPro"/>
</dbReference>
<accession>A0A4Q2KD71</accession>
<gene>
    <name evidence="5" type="ORF">ESZ91_03460</name>
</gene>
<evidence type="ECO:0000256" key="1">
    <source>
        <dbReference type="ARBA" id="ARBA00023015"/>
    </source>
</evidence>
<dbReference type="InterPro" id="IPR018060">
    <property type="entry name" value="HTH_AraC"/>
</dbReference>
<dbReference type="PANTHER" id="PTHR43280:SF27">
    <property type="entry name" value="TRANSCRIPTIONAL REGULATOR MTLR"/>
    <property type="match status" value="1"/>
</dbReference>
<dbReference type="Pfam" id="PF02311">
    <property type="entry name" value="AraC_binding"/>
    <property type="match status" value="1"/>
</dbReference>
<dbReference type="SUPFAM" id="SSF46689">
    <property type="entry name" value="Homeodomain-like"/>
    <property type="match status" value="2"/>
</dbReference>
<dbReference type="InterPro" id="IPR003313">
    <property type="entry name" value="AraC-bd"/>
</dbReference>
<sequence>MLAKQETRRYAGGARVWAGKYQNSHNVLHWHYACELLYVERGDIEVFCGEESYLLHEGQAFFIDSGEVHYMHAKNQTVLIVMTFENEIVKPVCEMRRLLCPLLCGDYKIPETYARISEELREKRPFYNAAAENEILALAIRIFRGERTAERKMSSGTVQSFKDLLADINERYAFYTFTDAANFMGFSEAYFSKFFKKIAGMTFSQYLNRVKVEEAVRLLRENKGLPVTEIAFRCGFNTIRNFNRIFKKVTGCTPRSLPKTYVPDEKFIYSVSGDFDPTSRETTLLTEH</sequence>
<evidence type="ECO:0000313" key="5">
    <source>
        <dbReference type="EMBL" id="RXZ61462.1"/>
    </source>
</evidence>
<dbReference type="SMART" id="SM00342">
    <property type="entry name" value="HTH_ARAC"/>
    <property type="match status" value="1"/>
</dbReference>
<dbReference type="RefSeq" id="WP_129224178.1">
    <property type="nucleotide sequence ID" value="NZ_SDOZ01000002.1"/>
</dbReference>
<keyword evidence="6" id="KW-1185">Reference proteome</keyword>
<dbReference type="GO" id="GO:0003700">
    <property type="term" value="F:DNA-binding transcription factor activity"/>
    <property type="evidence" value="ECO:0007669"/>
    <property type="project" value="InterPro"/>
</dbReference>
<comment type="caution">
    <text evidence="5">The sequence shown here is derived from an EMBL/GenBank/DDBJ whole genome shotgun (WGS) entry which is preliminary data.</text>
</comment>
<keyword evidence="1" id="KW-0805">Transcription regulation</keyword>
<dbReference type="InterPro" id="IPR018062">
    <property type="entry name" value="HTH_AraC-typ_CS"/>
</dbReference>
<dbReference type="OrthoDB" id="9799319at2"/>
<dbReference type="AlphaFoldDB" id="A0A4Q2KD71"/>